<evidence type="ECO:0000256" key="4">
    <source>
        <dbReference type="ARBA" id="ARBA00022723"/>
    </source>
</evidence>
<dbReference type="GO" id="GO:0046854">
    <property type="term" value="P:phosphatidylinositol phosphate biosynthetic process"/>
    <property type="evidence" value="ECO:0007669"/>
    <property type="project" value="InterPro"/>
</dbReference>
<reference evidence="9" key="2">
    <citation type="journal article" date="2021" name="PeerJ">
        <title>Extensive microbial diversity within the chicken gut microbiome revealed by metagenomics and culture.</title>
        <authorList>
            <person name="Gilroy R."/>
            <person name="Ravi A."/>
            <person name="Getino M."/>
            <person name="Pursley I."/>
            <person name="Horton D.L."/>
            <person name="Alikhan N.F."/>
            <person name="Baker D."/>
            <person name="Gharbi K."/>
            <person name="Hall N."/>
            <person name="Watson M."/>
            <person name="Adriaenssens E.M."/>
            <person name="Foster-Nyarko E."/>
            <person name="Jarju S."/>
            <person name="Secka A."/>
            <person name="Antonio M."/>
            <person name="Oren A."/>
            <person name="Chaudhuri R.R."/>
            <person name="La Ragione R."/>
            <person name="Hildebrand F."/>
            <person name="Pallen M.J."/>
        </authorList>
    </citation>
    <scope>NUCLEOTIDE SEQUENCE</scope>
    <source>
        <strain evidence="9">17073</strain>
    </source>
</reference>
<feature type="binding site" evidence="7">
    <location>
        <position position="88"/>
    </location>
    <ligand>
        <name>Mg(2+)</name>
        <dbReference type="ChEBI" id="CHEBI:18420"/>
        <label>1</label>
        <note>catalytic</note>
    </ligand>
</feature>
<proteinExistence type="inferred from homology"/>
<dbReference type="AlphaFoldDB" id="A0A9D1LFF2"/>
<dbReference type="GO" id="GO:0006020">
    <property type="term" value="P:inositol metabolic process"/>
    <property type="evidence" value="ECO:0007669"/>
    <property type="project" value="TreeGrafter"/>
</dbReference>
<feature type="binding site" evidence="7">
    <location>
        <position position="214"/>
    </location>
    <ligand>
        <name>Mg(2+)</name>
        <dbReference type="ChEBI" id="CHEBI:18420"/>
        <label>1</label>
        <note>catalytic</note>
    </ligand>
</feature>
<comment type="similarity">
    <text evidence="3 8">Belongs to the inositol monophosphatase superfamily.</text>
</comment>
<feature type="binding site" evidence="7">
    <location>
        <position position="86"/>
    </location>
    <ligand>
        <name>Mg(2+)</name>
        <dbReference type="ChEBI" id="CHEBI:18420"/>
        <label>1</label>
        <note>catalytic</note>
    </ligand>
</feature>
<evidence type="ECO:0000256" key="2">
    <source>
        <dbReference type="ARBA" id="ARBA00001946"/>
    </source>
</evidence>
<evidence type="ECO:0000256" key="1">
    <source>
        <dbReference type="ARBA" id="ARBA00001033"/>
    </source>
</evidence>
<evidence type="ECO:0000256" key="3">
    <source>
        <dbReference type="ARBA" id="ARBA00009759"/>
    </source>
</evidence>
<dbReference type="PANTHER" id="PTHR20854">
    <property type="entry name" value="INOSITOL MONOPHOSPHATASE"/>
    <property type="match status" value="1"/>
</dbReference>
<evidence type="ECO:0000313" key="9">
    <source>
        <dbReference type="EMBL" id="HIU38653.1"/>
    </source>
</evidence>
<gene>
    <name evidence="9" type="ORF">IAD18_03180</name>
</gene>
<dbReference type="PRINTS" id="PR00377">
    <property type="entry name" value="IMPHPHTASES"/>
</dbReference>
<dbReference type="CDD" id="cd01639">
    <property type="entry name" value="IMPase"/>
    <property type="match status" value="1"/>
</dbReference>
<dbReference type="PRINTS" id="PR01959">
    <property type="entry name" value="SBIMPHPHTASE"/>
</dbReference>
<dbReference type="GO" id="GO:0046872">
    <property type="term" value="F:metal ion binding"/>
    <property type="evidence" value="ECO:0007669"/>
    <property type="project" value="UniProtKB-KW"/>
</dbReference>
<dbReference type="Gene3D" id="3.30.540.10">
    <property type="entry name" value="Fructose-1,6-Bisphosphatase, subunit A, domain 1"/>
    <property type="match status" value="1"/>
</dbReference>
<dbReference type="InterPro" id="IPR020583">
    <property type="entry name" value="Inositol_monoP_metal-BS"/>
</dbReference>
<dbReference type="InterPro" id="IPR033942">
    <property type="entry name" value="IMPase"/>
</dbReference>
<sequence>MPSTGQLLQDSIKWAKEAGRIQMEYFRGDRLDIRSKLNDSDIVTAADKASEDAIVAEIRKKYPEHSILSEESGGDKNLGDYRWVVDPLDGTTNFSSGLPNFCVSIGLRYKGETIVAVVFAPYLGELFTAVRGEGAYLNGKRIRVRDERVLGHAVVSTGFPVDKDVSTDNNLDNVARVLPRVRGMRRLGAAALDICYVGAGFLDAYWELNLHEWDVCAALLIAEEAGAKADFFRSDRNVSVLVASPCIMAEISPLVAREANVGDPFKLYQKNV</sequence>
<dbReference type="InterPro" id="IPR020550">
    <property type="entry name" value="Inositol_monophosphatase_CS"/>
</dbReference>
<organism evidence="9 10">
    <name type="scientific">Candidatus Limisoma intestinavium</name>
    <dbReference type="NCBI Taxonomy" id="2840856"/>
    <lineage>
        <taxon>Bacteria</taxon>
        <taxon>Pseudomonadati</taxon>
        <taxon>Bacteroidota</taxon>
        <taxon>Bacteroidia</taxon>
        <taxon>Bacteroidales</taxon>
        <taxon>Candidatus Limisoma</taxon>
    </lineage>
</organism>
<dbReference type="PANTHER" id="PTHR20854:SF4">
    <property type="entry name" value="INOSITOL-1-MONOPHOSPHATASE-RELATED"/>
    <property type="match status" value="1"/>
</dbReference>
<keyword evidence="6 7" id="KW-0460">Magnesium</keyword>
<dbReference type="SUPFAM" id="SSF56655">
    <property type="entry name" value="Carbohydrate phosphatase"/>
    <property type="match status" value="1"/>
</dbReference>
<name>A0A9D1LFF2_9BACT</name>
<dbReference type="InterPro" id="IPR022337">
    <property type="entry name" value="Inositol_monophosphatase_SuhB"/>
</dbReference>
<dbReference type="GO" id="GO:0008934">
    <property type="term" value="F:inositol monophosphate 1-phosphatase activity"/>
    <property type="evidence" value="ECO:0007669"/>
    <property type="project" value="InterPro"/>
</dbReference>
<feature type="binding site" evidence="7">
    <location>
        <position position="89"/>
    </location>
    <ligand>
        <name>Mg(2+)</name>
        <dbReference type="ChEBI" id="CHEBI:18420"/>
        <label>1</label>
        <note>catalytic</note>
    </ligand>
</feature>
<accession>A0A9D1LFF2</accession>
<evidence type="ECO:0000256" key="8">
    <source>
        <dbReference type="RuleBase" id="RU364068"/>
    </source>
</evidence>
<dbReference type="Gene3D" id="3.40.190.80">
    <property type="match status" value="1"/>
</dbReference>
<comment type="cofactor">
    <cofactor evidence="2 7 8">
        <name>Mg(2+)</name>
        <dbReference type="ChEBI" id="CHEBI:18420"/>
    </cofactor>
</comment>
<reference evidence="9" key="1">
    <citation type="submission" date="2020-10" db="EMBL/GenBank/DDBJ databases">
        <authorList>
            <person name="Gilroy R."/>
        </authorList>
    </citation>
    <scope>NUCLEOTIDE SEQUENCE</scope>
    <source>
        <strain evidence="9">17073</strain>
    </source>
</reference>
<comment type="caution">
    <text evidence="9">The sequence shown here is derived from an EMBL/GenBank/DDBJ whole genome shotgun (WGS) entry which is preliminary data.</text>
</comment>
<dbReference type="Pfam" id="PF00459">
    <property type="entry name" value="Inositol_P"/>
    <property type="match status" value="1"/>
</dbReference>
<comment type="catalytic activity">
    <reaction evidence="1 8">
        <text>a myo-inositol phosphate + H2O = myo-inositol + phosphate</text>
        <dbReference type="Rhea" id="RHEA:24056"/>
        <dbReference type="ChEBI" id="CHEBI:15377"/>
        <dbReference type="ChEBI" id="CHEBI:17268"/>
        <dbReference type="ChEBI" id="CHEBI:43474"/>
        <dbReference type="ChEBI" id="CHEBI:84139"/>
        <dbReference type="EC" id="3.1.3.25"/>
    </reaction>
</comment>
<dbReference type="EMBL" id="DVMS01000093">
    <property type="protein sequence ID" value="HIU38653.1"/>
    <property type="molecule type" value="Genomic_DNA"/>
</dbReference>
<keyword evidence="4 7" id="KW-0479">Metal-binding</keyword>
<dbReference type="FunFam" id="3.30.540.10:FF:000003">
    <property type="entry name" value="Inositol-1-monophosphatase"/>
    <property type="match status" value="1"/>
</dbReference>
<feature type="binding site" evidence="7">
    <location>
        <position position="70"/>
    </location>
    <ligand>
        <name>Mg(2+)</name>
        <dbReference type="ChEBI" id="CHEBI:18420"/>
        <label>1</label>
        <note>catalytic</note>
    </ligand>
</feature>
<evidence type="ECO:0000256" key="7">
    <source>
        <dbReference type="PIRSR" id="PIRSR600760-2"/>
    </source>
</evidence>
<dbReference type="Proteomes" id="UP000824076">
    <property type="component" value="Unassembled WGS sequence"/>
</dbReference>
<evidence type="ECO:0000256" key="6">
    <source>
        <dbReference type="ARBA" id="ARBA00022842"/>
    </source>
</evidence>
<dbReference type="GO" id="GO:0007165">
    <property type="term" value="P:signal transduction"/>
    <property type="evidence" value="ECO:0007669"/>
    <property type="project" value="TreeGrafter"/>
</dbReference>
<dbReference type="PROSITE" id="PS00629">
    <property type="entry name" value="IMP_1"/>
    <property type="match status" value="1"/>
</dbReference>
<dbReference type="InterPro" id="IPR000760">
    <property type="entry name" value="Inositol_monophosphatase-like"/>
</dbReference>
<protein>
    <recommendedName>
        <fullName evidence="8">Inositol-1-monophosphatase</fullName>
        <ecNumber evidence="8">3.1.3.25</ecNumber>
    </recommendedName>
</protein>
<dbReference type="PROSITE" id="PS00630">
    <property type="entry name" value="IMP_2"/>
    <property type="match status" value="1"/>
</dbReference>
<dbReference type="EC" id="3.1.3.25" evidence="8"/>
<keyword evidence="5 8" id="KW-0378">Hydrolase</keyword>
<evidence type="ECO:0000256" key="5">
    <source>
        <dbReference type="ARBA" id="ARBA00022801"/>
    </source>
</evidence>
<evidence type="ECO:0000313" key="10">
    <source>
        <dbReference type="Proteomes" id="UP000824076"/>
    </source>
</evidence>